<reference evidence="1" key="1">
    <citation type="submission" date="2021-06" db="EMBL/GenBank/DDBJ databases">
        <title>Genome Sequence of Mortierella hyaline Strain SCG-10, a Cold-Adapted, Nitrate-Reducing Fungus Isolated from Soil in Minnesota, USA.</title>
        <authorList>
            <person name="Aldossari N."/>
        </authorList>
    </citation>
    <scope>NUCLEOTIDE SEQUENCE</scope>
    <source>
        <strain evidence="1">SCG-10</strain>
    </source>
</reference>
<evidence type="ECO:0000313" key="2">
    <source>
        <dbReference type="Proteomes" id="UP000707451"/>
    </source>
</evidence>
<protein>
    <submittedName>
        <fullName evidence="1">Uncharacterized protein</fullName>
    </submittedName>
</protein>
<dbReference type="Proteomes" id="UP000707451">
    <property type="component" value="Unassembled WGS sequence"/>
</dbReference>
<evidence type="ECO:0000313" key="1">
    <source>
        <dbReference type="EMBL" id="KAG9063791.1"/>
    </source>
</evidence>
<dbReference type="AlphaFoldDB" id="A0A9P8BQC1"/>
<sequence length="180" mass="20217">MYSASTTQSWIGHAYYCWRYSGVVARTAQQKSAAGDIISVYASSGVLRDRASKLAVNENTHIEQSLKPLITETIDPFPLPPDYEERLHPDLFNEKDGLPFAMLEVKSPDVDGDDCDVDVRKVFLLMRLSLNCLLEAGVEDPVILGMLVQVFSMDITYKRIYAGAKFQVSKLDTKVRNIHD</sequence>
<comment type="caution">
    <text evidence="1">The sequence shown here is derived from an EMBL/GenBank/DDBJ whole genome shotgun (WGS) entry which is preliminary data.</text>
</comment>
<accession>A0A9P8BQC1</accession>
<name>A0A9P8BQC1_9FUNG</name>
<keyword evidence="2" id="KW-1185">Reference proteome</keyword>
<gene>
    <name evidence="1" type="ORF">KI688_003903</name>
</gene>
<dbReference type="EMBL" id="JAHRHY010000015">
    <property type="protein sequence ID" value="KAG9063791.1"/>
    <property type="molecule type" value="Genomic_DNA"/>
</dbReference>
<organism evidence="1 2">
    <name type="scientific">Linnemannia hyalina</name>
    <dbReference type="NCBI Taxonomy" id="64524"/>
    <lineage>
        <taxon>Eukaryota</taxon>
        <taxon>Fungi</taxon>
        <taxon>Fungi incertae sedis</taxon>
        <taxon>Mucoromycota</taxon>
        <taxon>Mortierellomycotina</taxon>
        <taxon>Mortierellomycetes</taxon>
        <taxon>Mortierellales</taxon>
        <taxon>Mortierellaceae</taxon>
        <taxon>Linnemannia</taxon>
    </lineage>
</organism>
<dbReference type="OrthoDB" id="2446735at2759"/>
<proteinExistence type="predicted"/>